<dbReference type="InterPro" id="IPR050903">
    <property type="entry name" value="Bact_Chemotaxis_MeTrfase"/>
</dbReference>
<evidence type="ECO:0000313" key="6">
    <source>
        <dbReference type="EMBL" id="TXD34008.1"/>
    </source>
</evidence>
<feature type="region of interest" description="Disordered" evidence="4">
    <location>
        <begin position="277"/>
        <end position="347"/>
    </location>
</feature>
<gene>
    <name evidence="6" type="ORF">FRC96_14755</name>
</gene>
<dbReference type="RefSeq" id="WP_146975501.1">
    <property type="nucleotide sequence ID" value="NZ_VOSL01000058.1"/>
</dbReference>
<keyword evidence="1" id="KW-0489">Methyltransferase</keyword>
<dbReference type="Gene3D" id="1.25.40.10">
    <property type="entry name" value="Tetratricopeptide repeat domain"/>
    <property type="match status" value="1"/>
</dbReference>
<dbReference type="InterPro" id="IPR022642">
    <property type="entry name" value="CheR_C"/>
</dbReference>
<feature type="compositionally biased region" description="Low complexity" evidence="4">
    <location>
        <begin position="334"/>
        <end position="347"/>
    </location>
</feature>
<dbReference type="PRINTS" id="PR00996">
    <property type="entry name" value="CHERMTFRASE"/>
</dbReference>
<sequence length="513" mass="56099">MSPTPGLPTPAESRVGAPISLSELRPVLAWMQERTGLVFPRARRTHALRALRKLVREHHIAPSQLVARARQEPALLDALCNALTISESYFFRIPEHFEAIATRVLGALPPGSPLRCWSAGCSEGQEIYSLAMLLDEHGQLGRSELWATDLSPGVLDVARRGRYRPWALRGRACQPLRALLSDESADFEVAEHMRRAVHFAQDNLVSGTPAPGPGARGNFDLILCRHVLIYLDDEAVARVARRLFGALRPGGWLFCAPADPLLYEHAPFEVIPSPGGLIYRRPEQAPSPQERANTQPFEAPTERAAPAIDHPPLAHPAPLTERMPTSAVSRQREAAATSASACSTPSPLEEARAAFEARDWAGAVRVLEAPGLEPSPEVALLHLRALTHLDVERALRAAPNYEAMLAQHPHFHYLRARLALAQRDDQAALDAIRRALYLQPGFLMALHLQALVWMQLANRERAHATLTSLQQRCAARPGDQSVTLGEGRTIAALRAEVDAALHTLTPSGDGHVG</sequence>
<dbReference type="Pfam" id="PF01739">
    <property type="entry name" value="CheR"/>
    <property type="match status" value="1"/>
</dbReference>
<dbReference type="AlphaFoldDB" id="A0A5C6X4I8"/>
<dbReference type="Proteomes" id="UP000321046">
    <property type="component" value="Unassembled WGS sequence"/>
</dbReference>
<dbReference type="PANTHER" id="PTHR24422:SF19">
    <property type="entry name" value="CHEMOTAXIS PROTEIN METHYLTRANSFERASE"/>
    <property type="match status" value="1"/>
</dbReference>
<feature type="domain" description="CheR-type methyltransferase" evidence="5">
    <location>
        <begin position="18"/>
        <end position="284"/>
    </location>
</feature>
<dbReference type="EMBL" id="VOSL01000058">
    <property type="protein sequence ID" value="TXD34008.1"/>
    <property type="molecule type" value="Genomic_DNA"/>
</dbReference>
<dbReference type="PROSITE" id="PS50123">
    <property type="entry name" value="CHER"/>
    <property type="match status" value="1"/>
</dbReference>
<dbReference type="OrthoDB" id="9816309at2"/>
<name>A0A5C6X4I8_9DELT</name>
<protein>
    <recommendedName>
        <fullName evidence="5">CheR-type methyltransferase domain-containing protein</fullName>
    </recommendedName>
</protein>
<keyword evidence="3" id="KW-0949">S-adenosyl-L-methionine</keyword>
<evidence type="ECO:0000256" key="3">
    <source>
        <dbReference type="ARBA" id="ARBA00022691"/>
    </source>
</evidence>
<feature type="compositionally biased region" description="Polar residues" evidence="4">
    <location>
        <begin position="286"/>
        <end position="296"/>
    </location>
</feature>
<accession>A0A5C6X4I8</accession>
<reference evidence="6 7" key="1">
    <citation type="submission" date="2019-08" db="EMBL/GenBank/DDBJ databases">
        <title>Bradymonadales sp. TMQ2.</title>
        <authorList>
            <person name="Liang Q."/>
        </authorList>
    </citation>
    <scope>NUCLEOTIDE SEQUENCE [LARGE SCALE GENOMIC DNA]</scope>
    <source>
        <strain evidence="6 7">TMQ2</strain>
    </source>
</reference>
<dbReference type="SUPFAM" id="SSF48452">
    <property type="entry name" value="TPR-like"/>
    <property type="match status" value="1"/>
</dbReference>
<comment type="caution">
    <text evidence="6">The sequence shown here is derived from an EMBL/GenBank/DDBJ whole genome shotgun (WGS) entry which is preliminary data.</text>
</comment>
<dbReference type="InterPro" id="IPR000780">
    <property type="entry name" value="CheR_MeTrfase"/>
</dbReference>
<dbReference type="CDD" id="cd02440">
    <property type="entry name" value="AdoMet_MTases"/>
    <property type="match status" value="1"/>
</dbReference>
<keyword evidence="2" id="KW-0808">Transferase</keyword>
<proteinExistence type="predicted"/>
<dbReference type="GO" id="GO:0032259">
    <property type="term" value="P:methylation"/>
    <property type="evidence" value="ECO:0007669"/>
    <property type="project" value="UniProtKB-KW"/>
</dbReference>
<dbReference type="GO" id="GO:0008757">
    <property type="term" value="F:S-adenosylmethionine-dependent methyltransferase activity"/>
    <property type="evidence" value="ECO:0007669"/>
    <property type="project" value="InterPro"/>
</dbReference>
<evidence type="ECO:0000256" key="2">
    <source>
        <dbReference type="ARBA" id="ARBA00022679"/>
    </source>
</evidence>
<dbReference type="SUPFAM" id="SSF53335">
    <property type="entry name" value="S-adenosyl-L-methionine-dependent methyltransferases"/>
    <property type="match status" value="1"/>
</dbReference>
<evidence type="ECO:0000259" key="5">
    <source>
        <dbReference type="PROSITE" id="PS50123"/>
    </source>
</evidence>
<dbReference type="InterPro" id="IPR011990">
    <property type="entry name" value="TPR-like_helical_dom_sf"/>
</dbReference>
<dbReference type="PANTHER" id="PTHR24422">
    <property type="entry name" value="CHEMOTAXIS PROTEIN METHYLTRANSFERASE"/>
    <property type="match status" value="1"/>
</dbReference>
<evidence type="ECO:0000313" key="7">
    <source>
        <dbReference type="Proteomes" id="UP000321046"/>
    </source>
</evidence>
<dbReference type="SMART" id="SM00138">
    <property type="entry name" value="MeTrc"/>
    <property type="match status" value="1"/>
</dbReference>
<dbReference type="Gene3D" id="3.40.50.150">
    <property type="entry name" value="Vaccinia Virus protein VP39"/>
    <property type="match status" value="1"/>
</dbReference>
<dbReference type="InterPro" id="IPR029063">
    <property type="entry name" value="SAM-dependent_MTases_sf"/>
</dbReference>
<organism evidence="6 7">
    <name type="scientific">Lujinxingia vulgaris</name>
    <dbReference type="NCBI Taxonomy" id="2600176"/>
    <lineage>
        <taxon>Bacteria</taxon>
        <taxon>Deltaproteobacteria</taxon>
        <taxon>Bradymonadales</taxon>
        <taxon>Lujinxingiaceae</taxon>
        <taxon>Lujinxingia</taxon>
    </lineage>
</organism>
<evidence type="ECO:0000256" key="1">
    <source>
        <dbReference type="ARBA" id="ARBA00022603"/>
    </source>
</evidence>
<evidence type="ECO:0000256" key="4">
    <source>
        <dbReference type="SAM" id="MobiDB-lite"/>
    </source>
</evidence>